<dbReference type="Proteomes" id="UP000663873">
    <property type="component" value="Unassembled WGS sequence"/>
</dbReference>
<dbReference type="EMBL" id="CAJOBP010075108">
    <property type="protein sequence ID" value="CAF4895922.1"/>
    <property type="molecule type" value="Genomic_DNA"/>
</dbReference>
<dbReference type="AlphaFoldDB" id="A0A821UTQ2"/>
<reference evidence="1" key="1">
    <citation type="submission" date="2021-02" db="EMBL/GenBank/DDBJ databases">
        <authorList>
            <person name="Nowell W R."/>
        </authorList>
    </citation>
    <scope>NUCLEOTIDE SEQUENCE</scope>
</reference>
<organism evidence="1 2">
    <name type="scientific">Rotaria socialis</name>
    <dbReference type="NCBI Taxonomy" id="392032"/>
    <lineage>
        <taxon>Eukaryota</taxon>
        <taxon>Metazoa</taxon>
        <taxon>Spiralia</taxon>
        <taxon>Gnathifera</taxon>
        <taxon>Rotifera</taxon>
        <taxon>Eurotatoria</taxon>
        <taxon>Bdelloidea</taxon>
        <taxon>Philodinida</taxon>
        <taxon>Philodinidae</taxon>
        <taxon>Rotaria</taxon>
    </lineage>
</organism>
<keyword evidence="2" id="KW-1185">Reference proteome</keyword>
<evidence type="ECO:0000313" key="2">
    <source>
        <dbReference type="Proteomes" id="UP000663873"/>
    </source>
</evidence>
<name>A0A821UTQ2_9BILA</name>
<evidence type="ECO:0000313" key="1">
    <source>
        <dbReference type="EMBL" id="CAF4895922.1"/>
    </source>
</evidence>
<accession>A0A821UTQ2</accession>
<gene>
    <name evidence="1" type="ORF">UJA718_LOCUS45287</name>
</gene>
<comment type="caution">
    <text evidence="1">The sequence shown here is derived from an EMBL/GenBank/DDBJ whole genome shotgun (WGS) entry which is preliminary data.</text>
</comment>
<sequence>QAAVESTNSSNSLPLIAASTTLEYNACAPHDVSNIYGLVTVQAPPCLKTADDSSLSVSRVPVDLICVVDQSGSMA</sequence>
<protein>
    <submittedName>
        <fullName evidence="1">Uncharacterized protein</fullName>
    </submittedName>
</protein>
<proteinExistence type="predicted"/>
<feature type="non-terminal residue" evidence="1">
    <location>
        <position position="75"/>
    </location>
</feature>
<feature type="non-terminal residue" evidence="1">
    <location>
        <position position="1"/>
    </location>
</feature>